<keyword evidence="3" id="KW-1185">Reference proteome</keyword>
<evidence type="ECO:0000256" key="1">
    <source>
        <dbReference type="SAM" id="MobiDB-lite"/>
    </source>
</evidence>
<dbReference type="AlphaFoldDB" id="A0A4Y6UVB8"/>
<dbReference type="PANTHER" id="PTHR34822:SF1">
    <property type="entry name" value="GRPB FAMILY PROTEIN"/>
    <property type="match status" value="1"/>
</dbReference>
<sequence>MQQPVIVVPYDENWPHRFQEIAGRLRQSLGDRALRIDHIGSTAVPGLDAKPVIDIQISVPALEPMIYAQALESAGYVHRADNPDLTKRYFREQAGQPRTHIHVREAGSWSEQTALLLRDFLREHESYRKLYAAEKHALARRYARPDQRQLYVDGKDPVIWRILYAASGWSHATGWKPQRPGDDDRDRQAPSSGDTR</sequence>
<feature type="region of interest" description="Disordered" evidence="1">
    <location>
        <begin position="174"/>
        <end position="196"/>
    </location>
</feature>
<dbReference type="Gene3D" id="3.30.460.10">
    <property type="entry name" value="Beta Polymerase, domain 2"/>
    <property type="match status" value="1"/>
</dbReference>
<protein>
    <submittedName>
        <fullName evidence="2">GrpB family protein</fullName>
    </submittedName>
</protein>
<dbReference type="SUPFAM" id="SSF81301">
    <property type="entry name" value="Nucleotidyltransferase"/>
    <property type="match status" value="1"/>
</dbReference>
<dbReference type="Proteomes" id="UP000316968">
    <property type="component" value="Chromosome"/>
</dbReference>
<proteinExistence type="predicted"/>
<dbReference type="OrthoDB" id="9799092at2"/>
<evidence type="ECO:0000313" key="2">
    <source>
        <dbReference type="EMBL" id="QDH20336.1"/>
    </source>
</evidence>
<dbReference type="KEGG" id="saca:FFV09_05350"/>
<name>A0A4Y6UVB8_SACBS</name>
<organism evidence="2 3">
    <name type="scientific">Saccharibacillus brassicae</name>
    <dbReference type="NCBI Taxonomy" id="2583377"/>
    <lineage>
        <taxon>Bacteria</taxon>
        <taxon>Bacillati</taxon>
        <taxon>Bacillota</taxon>
        <taxon>Bacilli</taxon>
        <taxon>Bacillales</taxon>
        <taxon>Paenibacillaceae</taxon>
        <taxon>Saccharibacillus</taxon>
    </lineage>
</organism>
<accession>A0A4Y6UVB8</accession>
<dbReference type="RefSeq" id="WP_141446759.1">
    <property type="nucleotide sequence ID" value="NZ_CP041217.1"/>
</dbReference>
<reference evidence="2 3" key="1">
    <citation type="submission" date="2019-06" db="EMBL/GenBank/DDBJ databases">
        <title>Saccharibacillus brassicae sp. nov., an endophytic bacterium isolated from Chinese cabbage seeds (Brassica pekinensis).</title>
        <authorList>
            <person name="Jiang L."/>
            <person name="Lee J."/>
            <person name="Kim S.W."/>
        </authorList>
    </citation>
    <scope>NUCLEOTIDE SEQUENCE [LARGE SCALE GENOMIC DNA]</scope>
    <source>
        <strain evidence="3">KCTC 43072 / ATSA2</strain>
    </source>
</reference>
<dbReference type="EMBL" id="CP041217">
    <property type="protein sequence ID" value="QDH20336.1"/>
    <property type="molecule type" value="Genomic_DNA"/>
</dbReference>
<dbReference type="InterPro" id="IPR043519">
    <property type="entry name" value="NT_sf"/>
</dbReference>
<dbReference type="Pfam" id="PF04229">
    <property type="entry name" value="GrpB"/>
    <property type="match status" value="1"/>
</dbReference>
<evidence type="ECO:0000313" key="3">
    <source>
        <dbReference type="Proteomes" id="UP000316968"/>
    </source>
</evidence>
<dbReference type="InterPro" id="IPR007344">
    <property type="entry name" value="GrpB/CoaE"/>
</dbReference>
<gene>
    <name evidence="2" type="ORF">FFV09_05350</name>
</gene>
<dbReference type="PANTHER" id="PTHR34822">
    <property type="entry name" value="GRPB DOMAIN PROTEIN (AFU_ORTHOLOGUE AFUA_1G01530)"/>
    <property type="match status" value="1"/>
</dbReference>
<feature type="compositionally biased region" description="Basic and acidic residues" evidence="1">
    <location>
        <begin position="179"/>
        <end position="188"/>
    </location>
</feature>